<dbReference type="PROSITE" id="PS50949">
    <property type="entry name" value="HTH_GNTR"/>
    <property type="match status" value="1"/>
</dbReference>
<dbReference type="Gene3D" id="1.10.10.10">
    <property type="entry name" value="Winged helix-like DNA-binding domain superfamily/Winged helix DNA-binding domain"/>
    <property type="match status" value="1"/>
</dbReference>
<dbReference type="GO" id="GO:0003677">
    <property type="term" value="F:DNA binding"/>
    <property type="evidence" value="ECO:0007669"/>
    <property type="project" value="UniProtKB-KW"/>
</dbReference>
<evidence type="ECO:0000256" key="1">
    <source>
        <dbReference type="ARBA" id="ARBA00023015"/>
    </source>
</evidence>
<keyword evidence="1" id="KW-0805">Transcription regulation</keyword>
<keyword evidence="3" id="KW-0804">Transcription</keyword>
<evidence type="ECO:0000313" key="5">
    <source>
        <dbReference type="EMBL" id="KUG23229.1"/>
    </source>
</evidence>
<dbReference type="CDD" id="cd07377">
    <property type="entry name" value="WHTH_GntR"/>
    <property type="match status" value="1"/>
</dbReference>
<gene>
    <name evidence="5" type="ORF">ASZ90_006989</name>
</gene>
<dbReference type="Pfam" id="PF00392">
    <property type="entry name" value="GntR"/>
    <property type="match status" value="1"/>
</dbReference>
<dbReference type="InterPro" id="IPR000524">
    <property type="entry name" value="Tscrpt_reg_HTH_GntR"/>
</dbReference>
<dbReference type="PRINTS" id="PR00035">
    <property type="entry name" value="HTHGNTR"/>
</dbReference>
<dbReference type="GO" id="GO:0003700">
    <property type="term" value="F:DNA-binding transcription factor activity"/>
    <property type="evidence" value="ECO:0007669"/>
    <property type="project" value="InterPro"/>
</dbReference>
<evidence type="ECO:0000259" key="4">
    <source>
        <dbReference type="PROSITE" id="PS50949"/>
    </source>
</evidence>
<dbReference type="SMART" id="SM00345">
    <property type="entry name" value="HTH_GNTR"/>
    <property type="match status" value="1"/>
</dbReference>
<dbReference type="InterPro" id="IPR036388">
    <property type="entry name" value="WH-like_DNA-bd_sf"/>
</dbReference>
<dbReference type="SUPFAM" id="SSF46785">
    <property type="entry name" value="Winged helix' DNA-binding domain"/>
    <property type="match status" value="1"/>
</dbReference>
<organism evidence="5">
    <name type="scientific">hydrocarbon metagenome</name>
    <dbReference type="NCBI Taxonomy" id="938273"/>
    <lineage>
        <taxon>unclassified sequences</taxon>
        <taxon>metagenomes</taxon>
        <taxon>ecological metagenomes</taxon>
    </lineage>
</organism>
<dbReference type="EMBL" id="LNQE01000915">
    <property type="protein sequence ID" value="KUG23229.1"/>
    <property type="molecule type" value="Genomic_DNA"/>
</dbReference>
<keyword evidence="2" id="KW-0238">DNA-binding</keyword>
<evidence type="ECO:0000256" key="2">
    <source>
        <dbReference type="ARBA" id="ARBA00023125"/>
    </source>
</evidence>
<proteinExistence type="predicted"/>
<dbReference type="PANTHER" id="PTHR43537">
    <property type="entry name" value="TRANSCRIPTIONAL REGULATOR, GNTR FAMILY"/>
    <property type="match status" value="1"/>
</dbReference>
<accession>A0A0W8FQL1</accession>
<reference evidence="5" key="1">
    <citation type="journal article" date="2015" name="Proc. Natl. Acad. Sci. U.S.A.">
        <title>Networks of energetic and metabolic interactions define dynamics in microbial communities.</title>
        <authorList>
            <person name="Embree M."/>
            <person name="Liu J.K."/>
            <person name="Al-Bassam M.M."/>
            <person name="Zengler K."/>
        </authorList>
    </citation>
    <scope>NUCLEOTIDE SEQUENCE</scope>
</reference>
<sequence length="254" mass="29539">MANKQAHQKVANALMRDIFFHKIRPGEKLPSERELSISMNVDRTSLRVALKQLEAMELLDIRPGDGIYVNDFLKHAGIDFLRALFAQKNAPEDGLAVDMFMIDEAWEWWIMFFPEMIKLAAIRASSRDLKKMSVLFDRELECINQRDKLIEIWIDQQELIAATINNMVLMLMINSSRPLRRNMLRIFMDSVEQEDLEHFVLSKKNLVMNFLGNSEGNIDAGAEQYRQILIAQRQIIRNKLIKDTVSSDAMRLQQ</sequence>
<dbReference type="InterPro" id="IPR008920">
    <property type="entry name" value="TF_FadR/GntR_C"/>
</dbReference>
<dbReference type="PANTHER" id="PTHR43537:SF5">
    <property type="entry name" value="UXU OPERON TRANSCRIPTIONAL REGULATOR"/>
    <property type="match status" value="1"/>
</dbReference>
<feature type="domain" description="HTH gntR-type" evidence="4">
    <location>
        <begin position="4"/>
        <end position="72"/>
    </location>
</feature>
<dbReference type="Gene3D" id="1.20.120.530">
    <property type="entry name" value="GntR ligand-binding domain-like"/>
    <property type="match status" value="1"/>
</dbReference>
<name>A0A0W8FQL1_9ZZZZ</name>
<evidence type="ECO:0000256" key="3">
    <source>
        <dbReference type="ARBA" id="ARBA00023163"/>
    </source>
</evidence>
<dbReference type="AlphaFoldDB" id="A0A0W8FQL1"/>
<dbReference type="InterPro" id="IPR036390">
    <property type="entry name" value="WH_DNA-bd_sf"/>
</dbReference>
<comment type="caution">
    <text evidence="5">The sequence shown here is derived from an EMBL/GenBank/DDBJ whole genome shotgun (WGS) entry which is preliminary data.</text>
</comment>
<protein>
    <submittedName>
        <fullName evidence="5">Transcriptional regulator, gntr family</fullName>
    </submittedName>
</protein>